<feature type="binding site" evidence="2">
    <location>
        <position position="128"/>
    </location>
    <ligand>
        <name>substrate</name>
    </ligand>
</feature>
<dbReference type="AlphaFoldDB" id="A0AAU7WBY6"/>
<accession>A0AAU7WBY6</accession>
<dbReference type="HAMAP" id="MF_02213">
    <property type="entry name" value="Lipid_II_synth_GatD"/>
    <property type="match status" value="1"/>
</dbReference>
<comment type="catalytic activity">
    <reaction evidence="2">
        <text>L-glutamine + H2O = L-glutamate + NH4(+)</text>
        <dbReference type="Rhea" id="RHEA:15889"/>
        <dbReference type="ChEBI" id="CHEBI:15377"/>
        <dbReference type="ChEBI" id="CHEBI:28938"/>
        <dbReference type="ChEBI" id="CHEBI:29985"/>
        <dbReference type="ChEBI" id="CHEBI:58359"/>
        <dbReference type="EC" id="3.5.1.2"/>
    </reaction>
</comment>
<dbReference type="RefSeq" id="WP_350349962.1">
    <property type="nucleotide sequence ID" value="NZ_CP158374.1"/>
</dbReference>
<protein>
    <recommendedName>
        <fullName evidence="2">Lipid II isoglutaminyl synthase (glutamine-hydrolyzing) subunit GatD</fullName>
        <ecNumber evidence="2">6.3.5.13</ecNumber>
    </recommendedName>
    <alternativeName>
        <fullName evidence="2">Lipid II isoglutaminyl synthase glutaminase subunit</fullName>
        <ecNumber evidence="2">3.5.1.2</ecNumber>
    </alternativeName>
</protein>
<evidence type="ECO:0000256" key="1">
    <source>
        <dbReference type="ARBA" id="ARBA00022962"/>
    </source>
</evidence>
<dbReference type="SUPFAM" id="SSF52317">
    <property type="entry name" value="Class I glutamine amidotransferase-like"/>
    <property type="match status" value="1"/>
</dbReference>
<dbReference type="InterPro" id="IPR029062">
    <property type="entry name" value="Class_I_gatase-like"/>
</dbReference>
<sequence length="246" mass="25524">MTFTIAALVPSLLNTNGDAENAAVLAQRLRWAGHEARIVAVEDAADLPAHVDAVIVGSGSDSTLEPARARLLTMHDELRRWGTEGVPILSIGTGWELLSWGIETADGGIVEGLAVLPGRAVPRAEGGRITGDLVVRSPRFGHLVGFENHAREYVQAEASPLGRIVAGEGNGRGSSQEGVVMGWVLGTHLHGPVLAKNPALADAMLTEMATRAGVAYEPGEQTAVVDAFAAEARAAQLKAAGVALPA</sequence>
<feature type="domain" description="CobB/CobQ-like glutamine amidotransferase" evidence="3">
    <location>
        <begin position="35"/>
        <end position="197"/>
    </location>
</feature>
<dbReference type="InterPro" id="IPR011698">
    <property type="entry name" value="GATase_3"/>
</dbReference>
<comment type="catalytic activity">
    <reaction evidence="2">
        <text>beta-D-GlcNAc-(1-&gt;4)-Mur2Ac(oyl-L-Ala-gamma-D-Glu-L-Lys-D-Ala-D-Ala)-di-trans,octa-cis-undecaprenyl diphosphate + L-glutamine + ATP + H2O = beta-D-GlcNAc-(1-&gt;4)-Mur2Ac(oyl-L-Ala-D-isoglutaminyl-L-Lys-D-Ala-D-Ala)-di-trans,octa-cis-undecaprenyl diphosphate + L-glutamate + ADP + phosphate + H(+)</text>
        <dbReference type="Rhea" id="RHEA:57928"/>
        <dbReference type="ChEBI" id="CHEBI:15377"/>
        <dbReference type="ChEBI" id="CHEBI:15378"/>
        <dbReference type="ChEBI" id="CHEBI:29985"/>
        <dbReference type="ChEBI" id="CHEBI:30616"/>
        <dbReference type="ChEBI" id="CHEBI:43474"/>
        <dbReference type="ChEBI" id="CHEBI:58359"/>
        <dbReference type="ChEBI" id="CHEBI:60033"/>
        <dbReference type="ChEBI" id="CHEBI:62233"/>
        <dbReference type="ChEBI" id="CHEBI:456216"/>
        <dbReference type="EC" id="6.3.5.13"/>
    </reaction>
</comment>
<dbReference type="GO" id="GO:0008360">
    <property type="term" value="P:regulation of cell shape"/>
    <property type="evidence" value="ECO:0007669"/>
    <property type="project" value="UniProtKB-KW"/>
</dbReference>
<keyword evidence="2" id="KW-0133">Cell shape</keyword>
<dbReference type="EC" id="3.5.1.2" evidence="2"/>
<feature type="active site" evidence="2">
    <location>
        <position position="190"/>
    </location>
</feature>
<keyword evidence="1 2" id="KW-0315">Glutamine amidotransferase</keyword>
<dbReference type="GO" id="GO:0004359">
    <property type="term" value="F:glutaminase activity"/>
    <property type="evidence" value="ECO:0007669"/>
    <property type="project" value="UniProtKB-UniRule"/>
</dbReference>
<dbReference type="GO" id="GO:0140282">
    <property type="term" value="F:carbon-nitrogen ligase activity on lipid II"/>
    <property type="evidence" value="ECO:0007669"/>
    <property type="project" value="UniProtKB-UniRule"/>
</dbReference>
<dbReference type="Pfam" id="PF07685">
    <property type="entry name" value="GATase_3"/>
    <property type="match status" value="1"/>
</dbReference>
<comment type="subunit">
    <text evidence="2">Forms a heterodimer with MurT.</text>
</comment>
<comment type="pathway">
    <text evidence="2">Cell wall biogenesis; peptidoglycan biosynthesis.</text>
</comment>
<evidence type="ECO:0000313" key="4">
    <source>
        <dbReference type="EMBL" id="XBX83961.1"/>
    </source>
</evidence>
<gene>
    <name evidence="2" type="primary">gatD</name>
    <name evidence="4" type="ORF">ABIQ69_08705</name>
</gene>
<dbReference type="Gene3D" id="3.40.50.880">
    <property type="match status" value="1"/>
</dbReference>
<dbReference type="EMBL" id="CP158374">
    <property type="protein sequence ID" value="XBX83961.1"/>
    <property type="molecule type" value="Genomic_DNA"/>
</dbReference>
<comment type="similarity">
    <text evidence="2">Belongs to the CobB/CobQ family. GatD subfamily.</text>
</comment>
<keyword evidence="2" id="KW-0573">Peptidoglycan synthesis</keyword>
<comment type="function">
    <text evidence="2">The lipid II isoglutaminyl synthase complex catalyzes the formation of alpha-D-isoglutamine in the cell wall lipid II stem peptide. The GatD subunit catalyzes the hydrolysis of glutamine to glutamate and ammonia. The resulting ammonia molecule is channeled to the active site of MurT.</text>
</comment>
<evidence type="ECO:0000259" key="3">
    <source>
        <dbReference type="Pfam" id="PF07685"/>
    </source>
</evidence>
<dbReference type="GO" id="GO:0009252">
    <property type="term" value="P:peptidoglycan biosynthetic process"/>
    <property type="evidence" value="ECO:0007669"/>
    <property type="project" value="UniProtKB-UniRule"/>
</dbReference>
<proteinExistence type="inferred from homology"/>
<dbReference type="EC" id="6.3.5.13" evidence="2"/>
<dbReference type="InterPro" id="IPR043702">
    <property type="entry name" value="Lipid_II_synth_GatD"/>
</dbReference>
<keyword evidence="2" id="KW-0378">Hydrolase</keyword>
<keyword evidence="2" id="KW-0436">Ligase</keyword>
<organism evidence="4">
    <name type="scientific">Agromyces sp. G08B096</name>
    <dbReference type="NCBI Taxonomy" id="3156399"/>
    <lineage>
        <taxon>Bacteria</taxon>
        <taxon>Bacillati</taxon>
        <taxon>Actinomycetota</taxon>
        <taxon>Actinomycetes</taxon>
        <taxon>Micrococcales</taxon>
        <taxon>Microbacteriaceae</taxon>
        <taxon>Agromyces</taxon>
    </lineage>
</organism>
<dbReference type="GO" id="GO:0071555">
    <property type="term" value="P:cell wall organization"/>
    <property type="evidence" value="ECO:0007669"/>
    <property type="project" value="UniProtKB-KW"/>
</dbReference>
<keyword evidence="2" id="KW-0961">Cell wall biogenesis/degradation</keyword>
<dbReference type="PROSITE" id="PS51274">
    <property type="entry name" value="GATASE_COBBQ"/>
    <property type="match status" value="1"/>
</dbReference>
<comment type="caution">
    <text evidence="2">Lacks conserved residue(s) required for the propagation of feature annotation.</text>
</comment>
<name>A0AAU7WBY6_9MICO</name>
<reference evidence="4" key="1">
    <citation type="submission" date="2024-05" db="EMBL/GenBank/DDBJ databases">
        <authorList>
            <person name="Yu L."/>
        </authorList>
    </citation>
    <scope>NUCLEOTIDE SEQUENCE</scope>
    <source>
        <strain evidence="4">G08B096</strain>
    </source>
</reference>
<evidence type="ECO:0000256" key="2">
    <source>
        <dbReference type="HAMAP-Rule" id="MF_02213"/>
    </source>
</evidence>